<keyword evidence="3" id="KW-1185">Reference proteome</keyword>
<keyword evidence="1" id="KW-1133">Transmembrane helix</keyword>
<reference evidence="2" key="1">
    <citation type="journal article" date="2023" name="Mol. Phylogenet. Evol.">
        <title>Genome-scale phylogeny and comparative genomics of the fungal order Sordariales.</title>
        <authorList>
            <person name="Hensen N."/>
            <person name="Bonometti L."/>
            <person name="Westerberg I."/>
            <person name="Brannstrom I.O."/>
            <person name="Guillou S."/>
            <person name="Cros-Aarteil S."/>
            <person name="Calhoun S."/>
            <person name="Haridas S."/>
            <person name="Kuo A."/>
            <person name="Mondo S."/>
            <person name="Pangilinan J."/>
            <person name="Riley R."/>
            <person name="LaButti K."/>
            <person name="Andreopoulos B."/>
            <person name="Lipzen A."/>
            <person name="Chen C."/>
            <person name="Yan M."/>
            <person name="Daum C."/>
            <person name="Ng V."/>
            <person name="Clum A."/>
            <person name="Steindorff A."/>
            <person name="Ohm R.A."/>
            <person name="Martin F."/>
            <person name="Silar P."/>
            <person name="Natvig D.O."/>
            <person name="Lalanne C."/>
            <person name="Gautier V."/>
            <person name="Ament-Velasquez S.L."/>
            <person name="Kruys A."/>
            <person name="Hutchinson M.I."/>
            <person name="Powell A.J."/>
            <person name="Barry K."/>
            <person name="Miller A.N."/>
            <person name="Grigoriev I.V."/>
            <person name="Debuchy R."/>
            <person name="Gladieux P."/>
            <person name="Hiltunen Thoren M."/>
            <person name="Johannesson H."/>
        </authorList>
    </citation>
    <scope>NUCLEOTIDE SEQUENCE</scope>
    <source>
        <strain evidence="2">CBS 990.96</strain>
    </source>
</reference>
<evidence type="ECO:0000313" key="2">
    <source>
        <dbReference type="EMBL" id="KAK4230388.1"/>
    </source>
</evidence>
<comment type="caution">
    <text evidence="2">The sequence shown here is derived from an EMBL/GenBank/DDBJ whole genome shotgun (WGS) entry which is preliminary data.</text>
</comment>
<keyword evidence="1" id="KW-0812">Transmembrane</keyword>
<name>A0AAN7H2Q9_9PEZI</name>
<keyword evidence="1" id="KW-0472">Membrane</keyword>
<dbReference type="AlphaFoldDB" id="A0AAN7H2Q9"/>
<organism evidence="2 3">
    <name type="scientific">Podospora fimiseda</name>
    <dbReference type="NCBI Taxonomy" id="252190"/>
    <lineage>
        <taxon>Eukaryota</taxon>
        <taxon>Fungi</taxon>
        <taxon>Dikarya</taxon>
        <taxon>Ascomycota</taxon>
        <taxon>Pezizomycotina</taxon>
        <taxon>Sordariomycetes</taxon>
        <taxon>Sordariomycetidae</taxon>
        <taxon>Sordariales</taxon>
        <taxon>Podosporaceae</taxon>
        <taxon>Podospora</taxon>
    </lineage>
</organism>
<protein>
    <submittedName>
        <fullName evidence="2">Uncharacterized protein</fullName>
    </submittedName>
</protein>
<reference evidence="2" key="2">
    <citation type="submission" date="2023-05" db="EMBL/GenBank/DDBJ databases">
        <authorList>
            <consortium name="Lawrence Berkeley National Laboratory"/>
            <person name="Steindorff A."/>
            <person name="Hensen N."/>
            <person name="Bonometti L."/>
            <person name="Westerberg I."/>
            <person name="Brannstrom I.O."/>
            <person name="Guillou S."/>
            <person name="Cros-Aarteil S."/>
            <person name="Calhoun S."/>
            <person name="Haridas S."/>
            <person name="Kuo A."/>
            <person name="Mondo S."/>
            <person name="Pangilinan J."/>
            <person name="Riley R."/>
            <person name="Labutti K."/>
            <person name="Andreopoulos B."/>
            <person name="Lipzen A."/>
            <person name="Chen C."/>
            <person name="Yanf M."/>
            <person name="Daum C."/>
            <person name="Ng V."/>
            <person name="Clum A."/>
            <person name="Ohm R."/>
            <person name="Martin F."/>
            <person name="Silar P."/>
            <person name="Natvig D."/>
            <person name="Lalanne C."/>
            <person name="Gautier V."/>
            <person name="Ament-Velasquez S.L."/>
            <person name="Kruys A."/>
            <person name="Hutchinson M.I."/>
            <person name="Powell A.J."/>
            <person name="Barry K."/>
            <person name="Miller A.N."/>
            <person name="Grigoriev I.V."/>
            <person name="Debuchy R."/>
            <person name="Gladieux P."/>
            <person name="Thoren M.H."/>
            <person name="Johannesson H."/>
        </authorList>
    </citation>
    <scope>NUCLEOTIDE SEQUENCE</scope>
    <source>
        <strain evidence="2">CBS 990.96</strain>
    </source>
</reference>
<proteinExistence type="predicted"/>
<accession>A0AAN7H2Q9</accession>
<evidence type="ECO:0000313" key="3">
    <source>
        <dbReference type="Proteomes" id="UP001301958"/>
    </source>
</evidence>
<feature type="transmembrane region" description="Helical" evidence="1">
    <location>
        <begin position="71"/>
        <end position="93"/>
    </location>
</feature>
<dbReference type="EMBL" id="MU865299">
    <property type="protein sequence ID" value="KAK4230388.1"/>
    <property type="molecule type" value="Genomic_DNA"/>
</dbReference>
<feature type="transmembrane region" description="Helical" evidence="1">
    <location>
        <begin position="170"/>
        <end position="197"/>
    </location>
</feature>
<sequence>MGSAAKRDTGSHTNYCWSEFSAILVVMSCARDRRARHSFGKLIIVKRLEADDCQDVHGFVAYGKQNRIFEAATTALVVSLAISATFYLCPWLFLLLSTYVPFASICDVLSLCFGDSSVRTHQGRYQIRGCMRWCMSNIEGVHIHMYMSETKQDCGVPETICSSYVMRNALVTLVFLVVFFLVEFGFWSNALVAYLLYFDIRVTRGATMYPQLTSFGLHVYTVVATPITGLGLEKSMWNV</sequence>
<gene>
    <name evidence="2" type="ORF">QBC38DRAFT_41135</name>
</gene>
<dbReference type="Proteomes" id="UP001301958">
    <property type="component" value="Unassembled WGS sequence"/>
</dbReference>
<evidence type="ECO:0000256" key="1">
    <source>
        <dbReference type="SAM" id="Phobius"/>
    </source>
</evidence>